<evidence type="ECO:0000313" key="1">
    <source>
        <dbReference type="EMBL" id="VYT47070.1"/>
    </source>
</evidence>
<dbReference type="RefSeq" id="WP_007868868.1">
    <property type="nucleotide sequence ID" value="NZ_CACRTF010000017.1"/>
</dbReference>
<sequence length="44" mass="5496">MIKITYKRSGVEDYREFRNKEEFEDWLDRQKKIEEITIINKSES</sequence>
<gene>
    <name evidence="1" type="ORF">CBLFYP116_04165</name>
</gene>
<dbReference type="EMBL" id="CACRTF010000017">
    <property type="protein sequence ID" value="VYT47070.1"/>
    <property type="molecule type" value="Genomic_DNA"/>
</dbReference>
<dbReference type="AlphaFoldDB" id="A0A6N2WZU7"/>
<organism evidence="1">
    <name type="scientific">Enterocloster bolteae</name>
    <dbReference type="NCBI Taxonomy" id="208479"/>
    <lineage>
        <taxon>Bacteria</taxon>
        <taxon>Bacillati</taxon>
        <taxon>Bacillota</taxon>
        <taxon>Clostridia</taxon>
        <taxon>Lachnospirales</taxon>
        <taxon>Lachnospiraceae</taxon>
        <taxon>Enterocloster</taxon>
    </lineage>
</organism>
<proteinExistence type="predicted"/>
<protein>
    <submittedName>
        <fullName evidence="1">Uncharacterized protein</fullName>
    </submittedName>
</protein>
<reference evidence="1" key="1">
    <citation type="submission" date="2019-11" db="EMBL/GenBank/DDBJ databases">
        <authorList>
            <person name="Feng L."/>
        </authorList>
    </citation>
    <scope>NUCLEOTIDE SEQUENCE</scope>
    <source>
        <strain evidence="1">CbolteaeLFYP116</strain>
    </source>
</reference>
<accession>A0A6N2WZU7</accession>
<name>A0A6N2WZU7_9FIRM</name>